<organism evidence="3 4">
    <name type="scientific">Dorcoceras hygrometricum</name>
    <dbReference type="NCBI Taxonomy" id="472368"/>
    <lineage>
        <taxon>Eukaryota</taxon>
        <taxon>Viridiplantae</taxon>
        <taxon>Streptophyta</taxon>
        <taxon>Embryophyta</taxon>
        <taxon>Tracheophyta</taxon>
        <taxon>Spermatophyta</taxon>
        <taxon>Magnoliopsida</taxon>
        <taxon>eudicotyledons</taxon>
        <taxon>Gunneridae</taxon>
        <taxon>Pentapetalae</taxon>
        <taxon>asterids</taxon>
        <taxon>lamiids</taxon>
        <taxon>Lamiales</taxon>
        <taxon>Gesneriaceae</taxon>
        <taxon>Didymocarpoideae</taxon>
        <taxon>Trichosporeae</taxon>
        <taxon>Loxocarpinae</taxon>
        <taxon>Dorcoceras</taxon>
    </lineage>
</organism>
<protein>
    <recommendedName>
        <fullName evidence="2">Retrovirus-related Pol polyprotein from transposon TNT 1-94-like beta-barrel domain-containing protein</fullName>
    </recommendedName>
</protein>
<name>A0A2Z7C059_9LAMI</name>
<dbReference type="InterPro" id="IPR054722">
    <property type="entry name" value="PolX-like_BBD"/>
</dbReference>
<accession>A0A2Z7C059</accession>
<dbReference type="Proteomes" id="UP000250235">
    <property type="component" value="Unassembled WGS sequence"/>
</dbReference>
<feature type="region of interest" description="Disordered" evidence="1">
    <location>
        <begin position="212"/>
        <end position="232"/>
    </location>
</feature>
<keyword evidence="4" id="KW-1185">Reference proteome</keyword>
<dbReference type="PANTHER" id="PTHR34222">
    <property type="entry name" value="GAG_PRE-INTEGRS DOMAIN-CONTAINING PROTEIN"/>
    <property type="match status" value="1"/>
</dbReference>
<evidence type="ECO:0000313" key="3">
    <source>
        <dbReference type="EMBL" id="KZV39906.1"/>
    </source>
</evidence>
<dbReference type="AlphaFoldDB" id="A0A2Z7C059"/>
<evidence type="ECO:0000313" key="4">
    <source>
        <dbReference type="Proteomes" id="UP000250235"/>
    </source>
</evidence>
<reference evidence="3 4" key="1">
    <citation type="journal article" date="2015" name="Proc. Natl. Acad. Sci. U.S.A.">
        <title>The resurrection genome of Boea hygrometrica: A blueprint for survival of dehydration.</title>
        <authorList>
            <person name="Xiao L."/>
            <person name="Yang G."/>
            <person name="Zhang L."/>
            <person name="Yang X."/>
            <person name="Zhao S."/>
            <person name="Ji Z."/>
            <person name="Zhou Q."/>
            <person name="Hu M."/>
            <person name="Wang Y."/>
            <person name="Chen M."/>
            <person name="Xu Y."/>
            <person name="Jin H."/>
            <person name="Xiao X."/>
            <person name="Hu G."/>
            <person name="Bao F."/>
            <person name="Hu Y."/>
            <person name="Wan P."/>
            <person name="Li L."/>
            <person name="Deng X."/>
            <person name="Kuang T."/>
            <person name="Xiang C."/>
            <person name="Zhu J.K."/>
            <person name="Oliver M.J."/>
            <person name="He Y."/>
        </authorList>
    </citation>
    <scope>NUCLEOTIDE SEQUENCE [LARGE SCALE GENOMIC DNA]</scope>
    <source>
        <strain evidence="4">cv. XS01</strain>
    </source>
</reference>
<gene>
    <name evidence="3" type="ORF">F511_04546</name>
</gene>
<dbReference type="EMBL" id="KV000873">
    <property type="protein sequence ID" value="KZV39906.1"/>
    <property type="molecule type" value="Genomic_DNA"/>
</dbReference>
<dbReference type="OrthoDB" id="1938972at2759"/>
<dbReference type="Pfam" id="PF22936">
    <property type="entry name" value="Pol_BBD"/>
    <property type="match status" value="1"/>
</dbReference>
<proteinExistence type="predicted"/>
<evidence type="ECO:0000256" key="1">
    <source>
        <dbReference type="SAM" id="MobiDB-lite"/>
    </source>
</evidence>
<feature type="domain" description="Retrovirus-related Pol polyprotein from transposon TNT 1-94-like beta-barrel" evidence="2">
    <location>
        <begin position="297"/>
        <end position="370"/>
    </location>
</feature>
<evidence type="ECO:0000259" key="2">
    <source>
        <dbReference type="Pfam" id="PF22936"/>
    </source>
</evidence>
<dbReference type="PANTHER" id="PTHR34222:SF40">
    <property type="match status" value="1"/>
</dbReference>
<sequence length="436" mass="48785">MANQLHGTIHWKNVSISTHRKGYMGRCEGDILRPREFFTNIRAQTTLWNSKQGEKNVIEYYNEMRALLQELDLCYDDDWECKNDSVKYHKRMETDRVFVFLVGLNRELDEVRGRILGRMPLPSLGEVFAEVRREEGRRRVMLKEKSSTVPEVSALISGHPATELSALVSRNLGKFANHQSRPGPKGEGVKCEYCNKPNHTKDTCWDLHGKPPNWKPRFQKQKGRESRAHQSGIEEEAGVFSRMPTFSKEQLGQLYRLFQSPQFTKPVPVASSSSVAQQGSSSFQPMALHVFSPDIPWIVDSGATDHMTGSSGLFSSYTPCAGNKKIRIADGSLSPIAGIGSIAISKTLTLHDVLHVPNLSCNLLSVSKLTTDLKCCVLFSPHLCQFQDSASGMMIGSAREDGGLYYFEAHPHIDKPSNPASSVTLVRRNIMLYIVG</sequence>